<feature type="compositionally biased region" description="Polar residues" evidence="1">
    <location>
        <begin position="7"/>
        <end position="39"/>
    </location>
</feature>
<evidence type="ECO:0000256" key="1">
    <source>
        <dbReference type="SAM" id="MobiDB-lite"/>
    </source>
</evidence>
<feature type="compositionally biased region" description="Basic and acidic residues" evidence="1">
    <location>
        <begin position="504"/>
        <end position="515"/>
    </location>
</feature>
<proteinExistence type="predicted"/>
<feature type="compositionally biased region" description="Basic residues" evidence="1">
    <location>
        <begin position="531"/>
        <end position="543"/>
    </location>
</feature>
<name>A0AAN7CH71_9PEZI</name>
<reference evidence="2" key="2">
    <citation type="submission" date="2023-05" db="EMBL/GenBank/DDBJ databases">
        <authorList>
            <consortium name="Lawrence Berkeley National Laboratory"/>
            <person name="Steindorff A."/>
            <person name="Hensen N."/>
            <person name="Bonometti L."/>
            <person name="Westerberg I."/>
            <person name="Brannstrom I.O."/>
            <person name="Guillou S."/>
            <person name="Cros-Aarteil S."/>
            <person name="Calhoun S."/>
            <person name="Haridas S."/>
            <person name="Kuo A."/>
            <person name="Mondo S."/>
            <person name="Pangilinan J."/>
            <person name="Riley R."/>
            <person name="Labutti K."/>
            <person name="Andreopoulos B."/>
            <person name="Lipzen A."/>
            <person name="Chen C."/>
            <person name="Yanf M."/>
            <person name="Daum C."/>
            <person name="Ng V."/>
            <person name="Clum A."/>
            <person name="Ohm R."/>
            <person name="Martin F."/>
            <person name="Silar P."/>
            <person name="Natvig D."/>
            <person name="Lalanne C."/>
            <person name="Gautier V."/>
            <person name="Ament-Velasquez S.L."/>
            <person name="Kruys A."/>
            <person name="Hutchinson M.I."/>
            <person name="Powell A.J."/>
            <person name="Barry K."/>
            <person name="Miller A.N."/>
            <person name="Grigoriev I.V."/>
            <person name="Debuchy R."/>
            <person name="Gladieux P."/>
            <person name="Thoren M.H."/>
            <person name="Johannesson H."/>
        </authorList>
    </citation>
    <scope>NUCLEOTIDE SEQUENCE</scope>
    <source>
        <strain evidence="2">CBS 532.94</strain>
    </source>
</reference>
<gene>
    <name evidence="2" type="ORF">C8A03DRAFT_11775</name>
</gene>
<sequence length="543" mass="59832">MAHVAPASNSSTDSSTGKETGRQPTYTTVGSIYNPKTVTPLQPPARRPRTRRYPQPIRSPSGETYIPFPNALLSALPLTDQAPPSPPPATAATLFQYSPLQQNYERAVNPTAEREMAEFTAIEMSAPTIRSGNLPSPAPFEGNDGTTSEDSLTSRITVKSLTNLASYENPMQKAAQKALARARTANLNVNRANTPSSSLCTTAEYPKDRLPGTYGATPAPAGPPQPLTAGPPGQRRFKPSVLEPVSRARDSEGQVAHMPLTTGLYRSQSPIGLPYDFGTSILAALDDEDKIEGTAQPNRLPLDGTYHGSVSHNPPAPTRSRPLHHEYPSAGSESITGFMDETRRKVYDTLPPERIQQYYPNGFPHNYDGRYTPIAEDWYTRYPIIENQAAQKAFSDSERISKINRNFYAGTEGLFRNMDRAVHNHNHRSQESKVGVIGGERQRLRGGHIEKSAADCKVSPPTMSVEEANEMEESDAIEPLLNMAFASLLHYKEASQNETSPFIKPDDSLIDHSDKGNQSFFSEPKEEEQPKKKRVVKRSRRGY</sequence>
<feature type="region of interest" description="Disordered" evidence="1">
    <location>
        <begin position="499"/>
        <end position="543"/>
    </location>
</feature>
<dbReference type="EMBL" id="MU860013">
    <property type="protein sequence ID" value="KAK4242031.1"/>
    <property type="molecule type" value="Genomic_DNA"/>
</dbReference>
<dbReference type="AlphaFoldDB" id="A0AAN7CH71"/>
<protein>
    <submittedName>
        <fullName evidence="2">Uncharacterized protein</fullName>
    </submittedName>
</protein>
<feature type="region of interest" description="Disordered" evidence="1">
    <location>
        <begin position="294"/>
        <end position="334"/>
    </location>
</feature>
<feature type="region of interest" description="Disordered" evidence="1">
    <location>
        <begin position="128"/>
        <end position="152"/>
    </location>
</feature>
<feature type="region of interest" description="Disordered" evidence="1">
    <location>
        <begin position="1"/>
        <end position="65"/>
    </location>
</feature>
<keyword evidence="3" id="KW-1185">Reference proteome</keyword>
<evidence type="ECO:0000313" key="3">
    <source>
        <dbReference type="Proteomes" id="UP001303760"/>
    </source>
</evidence>
<feature type="region of interest" description="Disordered" evidence="1">
    <location>
        <begin position="209"/>
        <end position="238"/>
    </location>
</feature>
<reference evidence="2" key="1">
    <citation type="journal article" date="2023" name="Mol. Phylogenet. Evol.">
        <title>Genome-scale phylogeny and comparative genomics of the fungal order Sordariales.</title>
        <authorList>
            <person name="Hensen N."/>
            <person name="Bonometti L."/>
            <person name="Westerberg I."/>
            <person name="Brannstrom I.O."/>
            <person name="Guillou S."/>
            <person name="Cros-Aarteil S."/>
            <person name="Calhoun S."/>
            <person name="Haridas S."/>
            <person name="Kuo A."/>
            <person name="Mondo S."/>
            <person name="Pangilinan J."/>
            <person name="Riley R."/>
            <person name="LaButti K."/>
            <person name="Andreopoulos B."/>
            <person name="Lipzen A."/>
            <person name="Chen C."/>
            <person name="Yan M."/>
            <person name="Daum C."/>
            <person name="Ng V."/>
            <person name="Clum A."/>
            <person name="Steindorff A."/>
            <person name="Ohm R.A."/>
            <person name="Martin F."/>
            <person name="Silar P."/>
            <person name="Natvig D.O."/>
            <person name="Lalanne C."/>
            <person name="Gautier V."/>
            <person name="Ament-Velasquez S.L."/>
            <person name="Kruys A."/>
            <person name="Hutchinson M.I."/>
            <person name="Powell A.J."/>
            <person name="Barry K."/>
            <person name="Miller A.N."/>
            <person name="Grigoriev I.V."/>
            <person name="Debuchy R."/>
            <person name="Gladieux P."/>
            <person name="Hiltunen Thoren M."/>
            <person name="Johannesson H."/>
        </authorList>
    </citation>
    <scope>NUCLEOTIDE SEQUENCE</scope>
    <source>
        <strain evidence="2">CBS 532.94</strain>
    </source>
</reference>
<comment type="caution">
    <text evidence="2">The sequence shown here is derived from an EMBL/GenBank/DDBJ whole genome shotgun (WGS) entry which is preliminary data.</text>
</comment>
<dbReference type="Proteomes" id="UP001303760">
    <property type="component" value="Unassembled WGS sequence"/>
</dbReference>
<evidence type="ECO:0000313" key="2">
    <source>
        <dbReference type="EMBL" id="KAK4242031.1"/>
    </source>
</evidence>
<accession>A0AAN7CH71</accession>
<organism evidence="2 3">
    <name type="scientific">Achaetomium macrosporum</name>
    <dbReference type="NCBI Taxonomy" id="79813"/>
    <lineage>
        <taxon>Eukaryota</taxon>
        <taxon>Fungi</taxon>
        <taxon>Dikarya</taxon>
        <taxon>Ascomycota</taxon>
        <taxon>Pezizomycotina</taxon>
        <taxon>Sordariomycetes</taxon>
        <taxon>Sordariomycetidae</taxon>
        <taxon>Sordariales</taxon>
        <taxon>Chaetomiaceae</taxon>
        <taxon>Achaetomium</taxon>
    </lineage>
</organism>